<dbReference type="AlphaFoldDB" id="A0A1M5VFA0"/>
<keyword evidence="4 6" id="KW-1133">Transmembrane helix</keyword>
<feature type="transmembrane region" description="Helical" evidence="6">
    <location>
        <begin position="54"/>
        <end position="72"/>
    </location>
</feature>
<dbReference type="InterPro" id="IPR005171">
    <property type="entry name" value="Cyt_c_oxidase_su4_prok"/>
</dbReference>
<feature type="transmembrane region" description="Helical" evidence="6">
    <location>
        <begin position="23"/>
        <end position="42"/>
    </location>
</feature>
<proteinExistence type="predicted"/>
<organism evidence="7 8">
    <name type="scientific">Chryseolinea serpens</name>
    <dbReference type="NCBI Taxonomy" id="947013"/>
    <lineage>
        <taxon>Bacteria</taxon>
        <taxon>Pseudomonadati</taxon>
        <taxon>Bacteroidota</taxon>
        <taxon>Cytophagia</taxon>
        <taxon>Cytophagales</taxon>
        <taxon>Fulvivirgaceae</taxon>
        <taxon>Chryseolinea</taxon>
    </lineage>
</organism>
<evidence type="ECO:0000256" key="1">
    <source>
        <dbReference type="ARBA" id="ARBA00004651"/>
    </source>
</evidence>
<evidence type="ECO:0000256" key="5">
    <source>
        <dbReference type="ARBA" id="ARBA00023136"/>
    </source>
</evidence>
<name>A0A1M5VFA0_9BACT</name>
<dbReference type="RefSeq" id="WP_073139976.1">
    <property type="nucleotide sequence ID" value="NZ_FQWQ01000004.1"/>
</dbReference>
<evidence type="ECO:0000256" key="2">
    <source>
        <dbReference type="ARBA" id="ARBA00022475"/>
    </source>
</evidence>
<reference evidence="7 8" key="1">
    <citation type="submission" date="2016-11" db="EMBL/GenBank/DDBJ databases">
        <authorList>
            <person name="Jaros S."/>
            <person name="Januszkiewicz K."/>
            <person name="Wedrychowicz H."/>
        </authorList>
    </citation>
    <scope>NUCLEOTIDE SEQUENCE [LARGE SCALE GENOMIC DNA]</scope>
    <source>
        <strain evidence="7 8">DSM 24574</strain>
    </source>
</reference>
<keyword evidence="5 6" id="KW-0472">Membrane</keyword>
<evidence type="ECO:0000313" key="8">
    <source>
        <dbReference type="Proteomes" id="UP000184212"/>
    </source>
</evidence>
<keyword evidence="2" id="KW-1003">Cell membrane</keyword>
<sequence length="108" mass="12328">MAHAENESHITVLPPDKEKIKKLWTVAGILGLITAFEFLIAFTMHHGPLKTSIFIAMTIVKAAYIVGEFMHLRYEVKVLFWSILIPLIFIVWMLVAFIYEGIAISLVR</sequence>
<dbReference type="OrthoDB" id="981917at2"/>
<feature type="transmembrane region" description="Helical" evidence="6">
    <location>
        <begin position="78"/>
        <end position="99"/>
    </location>
</feature>
<protein>
    <submittedName>
        <fullName evidence="7">Cytochrome c oxidase subunit IV</fullName>
    </submittedName>
</protein>
<dbReference type="EMBL" id="FQWQ01000004">
    <property type="protein sequence ID" value="SHH73583.1"/>
    <property type="molecule type" value="Genomic_DNA"/>
</dbReference>
<keyword evidence="3 6" id="KW-0812">Transmembrane</keyword>
<evidence type="ECO:0000313" key="7">
    <source>
        <dbReference type="EMBL" id="SHH73583.1"/>
    </source>
</evidence>
<dbReference type="GO" id="GO:0005886">
    <property type="term" value="C:plasma membrane"/>
    <property type="evidence" value="ECO:0007669"/>
    <property type="project" value="UniProtKB-SubCell"/>
</dbReference>
<dbReference type="Pfam" id="PF03626">
    <property type="entry name" value="COX4_pro"/>
    <property type="match status" value="1"/>
</dbReference>
<gene>
    <name evidence="7" type="ORF">SAMN04488109_5044</name>
</gene>
<dbReference type="STRING" id="947013.SAMN04488109_5044"/>
<dbReference type="Proteomes" id="UP000184212">
    <property type="component" value="Unassembled WGS sequence"/>
</dbReference>
<comment type="subcellular location">
    <subcellularLocation>
        <location evidence="1">Cell membrane</location>
        <topology evidence="1">Multi-pass membrane protein</topology>
    </subcellularLocation>
</comment>
<keyword evidence="8" id="KW-1185">Reference proteome</keyword>
<evidence type="ECO:0000256" key="3">
    <source>
        <dbReference type="ARBA" id="ARBA00022692"/>
    </source>
</evidence>
<evidence type="ECO:0000256" key="6">
    <source>
        <dbReference type="SAM" id="Phobius"/>
    </source>
</evidence>
<accession>A0A1M5VFA0</accession>
<evidence type="ECO:0000256" key="4">
    <source>
        <dbReference type="ARBA" id="ARBA00022989"/>
    </source>
</evidence>